<name>A0A9P7FLZ6_9AGAM</name>
<dbReference type="Proteomes" id="UP000823399">
    <property type="component" value="Unassembled WGS sequence"/>
</dbReference>
<sequence>RSFQIQSILTRDLPKLWRPASLQLQLLFRTFISTLVSCLADSCGRSLINVTSCFGDSSWRVLGIVRSLRLSLRQFGNLLSSTDQGPCLLLYEVSRINVIFQQDYPPEVVQIVTPQTTPLPLILLHLFNSGTILLDYVVVCVSW</sequence>
<protein>
    <submittedName>
        <fullName evidence="1">Uncharacterized protein</fullName>
    </submittedName>
</protein>
<keyword evidence="2" id="KW-1185">Reference proteome</keyword>
<organism evidence="1 2">
    <name type="scientific">Suillus discolor</name>
    <dbReference type="NCBI Taxonomy" id="1912936"/>
    <lineage>
        <taxon>Eukaryota</taxon>
        <taxon>Fungi</taxon>
        <taxon>Dikarya</taxon>
        <taxon>Basidiomycota</taxon>
        <taxon>Agaricomycotina</taxon>
        <taxon>Agaricomycetes</taxon>
        <taxon>Agaricomycetidae</taxon>
        <taxon>Boletales</taxon>
        <taxon>Suillineae</taxon>
        <taxon>Suillaceae</taxon>
        <taxon>Suillus</taxon>
    </lineage>
</organism>
<dbReference type="RefSeq" id="XP_041299719.1">
    <property type="nucleotide sequence ID" value="XM_041440364.1"/>
</dbReference>
<dbReference type="GeneID" id="64702623"/>
<evidence type="ECO:0000313" key="2">
    <source>
        <dbReference type="Proteomes" id="UP000823399"/>
    </source>
</evidence>
<feature type="non-terminal residue" evidence="1">
    <location>
        <position position="143"/>
    </location>
</feature>
<comment type="caution">
    <text evidence="1">The sequence shown here is derived from an EMBL/GenBank/DDBJ whole genome shotgun (WGS) entry which is preliminary data.</text>
</comment>
<dbReference type="AlphaFoldDB" id="A0A9P7FLZ6"/>
<evidence type="ECO:0000313" key="1">
    <source>
        <dbReference type="EMBL" id="KAG2119893.1"/>
    </source>
</evidence>
<accession>A0A9P7FLZ6</accession>
<gene>
    <name evidence="1" type="ORF">F5147DRAFT_757110</name>
</gene>
<proteinExistence type="predicted"/>
<dbReference type="EMBL" id="JABBWM010000002">
    <property type="protein sequence ID" value="KAG2119893.1"/>
    <property type="molecule type" value="Genomic_DNA"/>
</dbReference>
<reference evidence="1" key="1">
    <citation type="journal article" date="2020" name="New Phytol.">
        <title>Comparative genomics reveals dynamic genome evolution in host specialist ectomycorrhizal fungi.</title>
        <authorList>
            <person name="Lofgren L.A."/>
            <person name="Nguyen N.H."/>
            <person name="Vilgalys R."/>
            <person name="Ruytinx J."/>
            <person name="Liao H.L."/>
            <person name="Branco S."/>
            <person name="Kuo A."/>
            <person name="LaButti K."/>
            <person name="Lipzen A."/>
            <person name="Andreopoulos W."/>
            <person name="Pangilinan J."/>
            <person name="Riley R."/>
            <person name="Hundley H."/>
            <person name="Na H."/>
            <person name="Barry K."/>
            <person name="Grigoriev I.V."/>
            <person name="Stajich J.E."/>
            <person name="Kennedy P.G."/>
        </authorList>
    </citation>
    <scope>NUCLEOTIDE SEQUENCE</scope>
    <source>
        <strain evidence="1">FC423</strain>
    </source>
</reference>